<keyword evidence="2 4" id="KW-0863">Zinc-finger</keyword>
<dbReference type="STRING" id="930990.A0A067M987"/>
<dbReference type="HOGENOM" id="CLU_1077660_0_0_1"/>
<sequence>MSSMPLVTPEERLREIQRPCRNCDVNLKKSEVLRCARCKQVQYCSRACQKAHWKAAHQFTCDPPEDGSTPHRDPAVRLAEHIVSNDNLMLLLKRYAVLLLELSKEPKNGIKFAIHVICATRPVEGEMLDGRQKVMFYLKEIERVPIDDAERRFRQPLVKKSLKAFMEHLDQIGDTAPPIVFFFTNEEGGPAVIVTTTTIPPSWIEDMESTINTLTRKVSESDPYKIFMVVILDRIRTVIENDTANELKLRRYLPRK</sequence>
<reference evidence="7" key="1">
    <citation type="journal article" date="2014" name="Proc. Natl. Acad. Sci. U.S.A.">
        <title>Extensive sampling of basidiomycete genomes demonstrates inadequacy of the white-rot/brown-rot paradigm for wood decay fungi.</title>
        <authorList>
            <person name="Riley R."/>
            <person name="Salamov A.A."/>
            <person name="Brown D.W."/>
            <person name="Nagy L.G."/>
            <person name="Floudas D."/>
            <person name="Held B.W."/>
            <person name="Levasseur A."/>
            <person name="Lombard V."/>
            <person name="Morin E."/>
            <person name="Otillar R."/>
            <person name="Lindquist E.A."/>
            <person name="Sun H."/>
            <person name="LaButti K.M."/>
            <person name="Schmutz J."/>
            <person name="Jabbour D."/>
            <person name="Luo H."/>
            <person name="Baker S.E."/>
            <person name="Pisabarro A.G."/>
            <person name="Walton J.D."/>
            <person name="Blanchette R.A."/>
            <person name="Henrissat B."/>
            <person name="Martin F."/>
            <person name="Cullen D."/>
            <person name="Hibbett D.S."/>
            <person name="Grigoriev I.V."/>
        </authorList>
    </citation>
    <scope>NUCLEOTIDE SEQUENCE [LARGE SCALE GENOMIC DNA]</scope>
    <source>
        <strain evidence="7">FD-172 SS1</strain>
    </source>
</reference>
<dbReference type="AlphaFoldDB" id="A0A067M987"/>
<dbReference type="GO" id="GO:0008270">
    <property type="term" value="F:zinc ion binding"/>
    <property type="evidence" value="ECO:0007669"/>
    <property type="project" value="UniProtKB-KW"/>
</dbReference>
<evidence type="ECO:0000259" key="5">
    <source>
        <dbReference type="PROSITE" id="PS50865"/>
    </source>
</evidence>
<dbReference type="PROSITE" id="PS50865">
    <property type="entry name" value="ZF_MYND_2"/>
    <property type="match status" value="1"/>
</dbReference>
<dbReference type="SUPFAM" id="SSF144232">
    <property type="entry name" value="HIT/MYND zinc finger-like"/>
    <property type="match status" value="1"/>
</dbReference>
<gene>
    <name evidence="6" type="ORF">BOTBODRAFT_37979</name>
</gene>
<dbReference type="Gene3D" id="6.10.140.2220">
    <property type="match status" value="1"/>
</dbReference>
<organism evidence="6 7">
    <name type="scientific">Botryobasidium botryosum (strain FD-172 SS1)</name>
    <dbReference type="NCBI Taxonomy" id="930990"/>
    <lineage>
        <taxon>Eukaryota</taxon>
        <taxon>Fungi</taxon>
        <taxon>Dikarya</taxon>
        <taxon>Basidiomycota</taxon>
        <taxon>Agaricomycotina</taxon>
        <taxon>Agaricomycetes</taxon>
        <taxon>Cantharellales</taxon>
        <taxon>Botryobasidiaceae</taxon>
        <taxon>Botryobasidium</taxon>
    </lineage>
</organism>
<evidence type="ECO:0000313" key="6">
    <source>
        <dbReference type="EMBL" id="KDQ08407.1"/>
    </source>
</evidence>
<dbReference type="Proteomes" id="UP000027195">
    <property type="component" value="Unassembled WGS sequence"/>
</dbReference>
<evidence type="ECO:0000256" key="4">
    <source>
        <dbReference type="PROSITE-ProRule" id="PRU00134"/>
    </source>
</evidence>
<keyword evidence="7" id="KW-1185">Reference proteome</keyword>
<keyword evidence="1" id="KW-0479">Metal-binding</keyword>
<evidence type="ECO:0000256" key="1">
    <source>
        <dbReference type="ARBA" id="ARBA00022723"/>
    </source>
</evidence>
<accession>A0A067M987</accession>
<feature type="domain" description="MYND-type" evidence="5">
    <location>
        <begin position="20"/>
        <end position="61"/>
    </location>
</feature>
<evidence type="ECO:0000256" key="2">
    <source>
        <dbReference type="ARBA" id="ARBA00022771"/>
    </source>
</evidence>
<name>A0A067M987_BOTB1</name>
<dbReference type="InParanoid" id="A0A067M987"/>
<evidence type="ECO:0000313" key="7">
    <source>
        <dbReference type="Proteomes" id="UP000027195"/>
    </source>
</evidence>
<dbReference type="EMBL" id="KL198091">
    <property type="protein sequence ID" value="KDQ08407.1"/>
    <property type="molecule type" value="Genomic_DNA"/>
</dbReference>
<evidence type="ECO:0000256" key="3">
    <source>
        <dbReference type="ARBA" id="ARBA00022833"/>
    </source>
</evidence>
<dbReference type="Pfam" id="PF01753">
    <property type="entry name" value="zf-MYND"/>
    <property type="match status" value="1"/>
</dbReference>
<dbReference type="PROSITE" id="PS01360">
    <property type="entry name" value="ZF_MYND_1"/>
    <property type="match status" value="1"/>
</dbReference>
<dbReference type="OrthoDB" id="341421at2759"/>
<protein>
    <recommendedName>
        <fullName evidence="5">MYND-type domain-containing protein</fullName>
    </recommendedName>
</protein>
<keyword evidence="3" id="KW-0862">Zinc</keyword>
<dbReference type="InterPro" id="IPR002893">
    <property type="entry name" value="Znf_MYND"/>
</dbReference>
<proteinExistence type="predicted"/>